<feature type="transmembrane region" description="Helical" evidence="1">
    <location>
        <begin position="837"/>
        <end position="858"/>
    </location>
</feature>
<keyword evidence="2" id="KW-0732">Signal</keyword>
<dbReference type="OrthoDB" id="9816569at2"/>
<keyword evidence="1" id="KW-1133">Transmembrane helix</keyword>
<feature type="chain" id="PRO_5020195030" evidence="2">
    <location>
        <begin position="29"/>
        <end position="872"/>
    </location>
</feature>
<evidence type="ECO:0000313" key="4">
    <source>
        <dbReference type="Proteomes" id="UP000291072"/>
    </source>
</evidence>
<organism evidence="3 4">
    <name type="scientific">Mycoplasma todarodis</name>
    <dbReference type="NCBI Taxonomy" id="1937191"/>
    <lineage>
        <taxon>Bacteria</taxon>
        <taxon>Bacillati</taxon>
        <taxon>Mycoplasmatota</taxon>
        <taxon>Mollicutes</taxon>
        <taxon>Mycoplasmataceae</taxon>
        <taxon>Mycoplasma</taxon>
    </lineage>
</organism>
<reference evidence="3 4" key="1">
    <citation type="submission" date="2018-02" db="EMBL/GenBank/DDBJ databases">
        <title>Mycoplasma marinum and Mycoplasma todarodis sp. nov., moderately halophilic and psychrotolerant mycoplasmas isolated from cephalopods.</title>
        <authorList>
            <person name="Viver T."/>
        </authorList>
    </citation>
    <scope>NUCLEOTIDE SEQUENCE [LARGE SCALE GENOMIC DNA]</scope>
    <source>
        <strain evidence="3 4">5H</strain>
    </source>
</reference>
<dbReference type="AlphaFoldDB" id="A0A4R0XMW3"/>
<evidence type="ECO:0000256" key="2">
    <source>
        <dbReference type="SAM" id="SignalP"/>
    </source>
</evidence>
<evidence type="ECO:0000256" key="1">
    <source>
        <dbReference type="SAM" id="Phobius"/>
    </source>
</evidence>
<evidence type="ECO:0000313" key="3">
    <source>
        <dbReference type="EMBL" id="TCG12074.1"/>
    </source>
</evidence>
<keyword evidence="1" id="KW-0472">Membrane</keyword>
<name>A0A4R0XMW3_9MOLU</name>
<dbReference type="Proteomes" id="UP000291072">
    <property type="component" value="Unassembled WGS sequence"/>
</dbReference>
<keyword evidence="4" id="KW-1185">Reference proteome</keyword>
<dbReference type="EMBL" id="PSZP01000001">
    <property type="protein sequence ID" value="TCG12074.1"/>
    <property type="molecule type" value="Genomic_DNA"/>
</dbReference>
<dbReference type="RefSeq" id="WP_131613028.1">
    <property type="nucleotide sequence ID" value="NZ_PSZP01000001.1"/>
</dbReference>
<protein>
    <submittedName>
        <fullName evidence="3">Uncharacterized protein</fullName>
    </submittedName>
</protein>
<accession>A0A4R0XMW3</accession>
<comment type="caution">
    <text evidence="3">The sequence shown here is derived from an EMBL/GenBank/DDBJ whole genome shotgun (WGS) entry which is preliminary data.</text>
</comment>
<keyword evidence="1" id="KW-0812">Transmembrane</keyword>
<feature type="signal peptide" evidence="2">
    <location>
        <begin position="1"/>
        <end position="28"/>
    </location>
</feature>
<sequence length="872" mass="95775">MKTKNKKIVKFAALSTLPLAVTIGGTIAIGQTTEEKTINLPELDLQSNSLHTYSAPAATATQKYYVGIKDEKTLTTPDDPNAKDVNPTPTKEYSNVYKWNVDQGAHFSETFTGEEWLALGLNGIHVKWKGLHYDDSNGNVLTSDLKFVRHNTKEEFKLTGDKKSFPRQGGGDWIARFKDDEFLKVSRQFALHPKEKFTLNGYYKVDINDQRQSNSWVELSVKSRYSLNFYAPKAVQNDKFFDVNSLIRLPYRETVIVHKRDTKATETLKYDKDGFYKPLDISNVASVEVFYEKITGKDGKGKVITAKEYYDPAFAGVATKREKVTYNFYRGVTNATFASTIKNPTTTTSKDGQVTFDVSNYDPLKMKIELAPGSKGTLKMVNDKAVVSGLASGESAQIQAVLKTDPYDNRMNTWTPAKSWSSNALKPLISKAVSVSQKSIVGLTKPTISGSTEKKPTNKTTKDGTRTFKIAGFDPKKMTIALAKGSKGTLTIDKNGNAVVTGLANGDEVQIEIEPRTGEVWVDGTTTPIKSKKEKTIQTFSGLTKPTFKATVKQPTLDTTKDGEVTFDVSNYDPKKMKIQLTKGSNGTLKVVNGKVVVSGLKNGDKAQIEVVLNPGEKWDDKSTTPIQSTVKDIVQTYKGLTKPTIKATIKKPSTSSTKDGEATFDITNYDPKKMKIKLAKGSHGTLKVVNGKAIVSGLKNGETAQIEVVANKGSIFSDGSKTVTSNKEDIKQTHVGLDKPSITQKIKKPSSKDTKDGEVEFVVKNFDPKKMHVKLAKGAKGKLKIVGNKIFVTGLGDGDETQIEVIPNDHKVLKDGSLHPIKSQKVNTKADSKTNWWLTLLSGLAGMSVIALIITVIRKSKDDEEDNKNNA</sequence>
<proteinExistence type="predicted"/>
<gene>
    <name evidence="3" type="ORF">C4B25_00065</name>
</gene>